<accession>A0ABX8LKU6</accession>
<name>A0ABX8LKU6_9BACT</name>
<keyword evidence="3" id="KW-1185">Reference proteome</keyword>
<dbReference type="RefSeq" id="WP_217288892.1">
    <property type="nucleotide sequence ID" value="NZ_CP077683.1"/>
</dbReference>
<feature type="domain" description="Glycosyltransferase 2-like" evidence="1">
    <location>
        <begin position="4"/>
        <end position="133"/>
    </location>
</feature>
<evidence type="ECO:0000313" key="3">
    <source>
        <dbReference type="Proteomes" id="UP000683559"/>
    </source>
</evidence>
<dbReference type="InterPro" id="IPR001173">
    <property type="entry name" value="Glyco_trans_2-like"/>
</dbReference>
<dbReference type="PANTHER" id="PTHR43685:SF2">
    <property type="entry name" value="GLYCOSYLTRANSFERASE 2-LIKE DOMAIN-CONTAINING PROTEIN"/>
    <property type="match status" value="1"/>
</dbReference>
<dbReference type="Proteomes" id="UP000683559">
    <property type="component" value="Chromosome"/>
</dbReference>
<protein>
    <submittedName>
        <fullName evidence="2">Glycosyltransferase</fullName>
    </submittedName>
</protein>
<evidence type="ECO:0000313" key="2">
    <source>
        <dbReference type="EMBL" id="QXE92338.1"/>
    </source>
</evidence>
<dbReference type="CDD" id="cd06433">
    <property type="entry name" value="GT_2_WfgS_like"/>
    <property type="match status" value="1"/>
</dbReference>
<organism evidence="2 3">
    <name type="scientific">Geomonas subterranea</name>
    <dbReference type="NCBI Taxonomy" id="2847989"/>
    <lineage>
        <taxon>Bacteria</taxon>
        <taxon>Pseudomonadati</taxon>
        <taxon>Thermodesulfobacteriota</taxon>
        <taxon>Desulfuromonadia</taxon>
        <taxon>Geobacterales</taxon>
        <taxon>Geobacteraceae</taxon>
        <taxon>Geomonas</taxon>
    </lineage>
</organism>
<proteinExistence type="predicted"/>
<dbReference type="PANTHER" id="PTHR43685">
    <property type="entry name" value="GLYCOSYLTRANSFERASE"/>
    <property type="match status" value="1"/>
</dbReference>
<evidence type="ECO:0000259" key="1">
    <source>
        <dbReference type="Pfam" id="PF00535"/>
    </source>
</evidence>
<dbReference type="InterPro" id="IPR050834">
    <property type="entry name" value="Glycosyltransf_2"/>
</dbReference>
<dbReference type="EMBL" id="CP077683">
    <property type="protein sequence ID" value="QXE92338.1"/>
    <property type="molecule type" value="Genomic_DNA"/>
</dbReference>
<dbReference type="Pfam" id="PF00535">
    <property type="entry name" value="Glycos_transf_2"/>
    <property type="match status" value="1"/>
</dbReference>
<reference evidence="2 3" key="1">
    <citation type="submission" date="2021-06" db="EMBL/GenBank/DDBJ databases">
        <title>Gemonas diversity in paddy soil.</title>
        <authorList>
            <person name="Liu G."/>
        </authorList>
    </citation>
    <scope>NUCLEOTIDE SEQUENCE [LARGE SCALE GENOMIC DNA]</scope>
    <source>
        <strain evidence="2 3">RG2</strain>
    </source>
</reference>
<gene>
    <name evidence="2" type="ORF">KP001_07400</name>
</gene>
<sequence length="263" mass="29631">MKISVITICYNSAAQIGRAIESVLAQSHPELEYVIVDGGSSDGTVDIVRSYASRDPRIRWVSEPDDGISDAMNKGVALATGEIVAHLHSDEYYLDPGVLAEVASIFEANPERVWLTGGFHFVDPSGRFLREIKVRRYSYRRLIHSNIILHPATFVKRSAFLQVGGFDLSLRYCMDYHLWLRLGALGDPVTVNHPLACFCVHGGSRSTMEAASAYAEEFQVRLEFLEKRGSWQFPYRLEYLVKKELNRIFIRRLIALAGTEDAC</sequence>